<evidence type="ECO:0000313" key="2">
    <source>
        <dbReference type="Proteomes" id="UP000188268"/>
    </source>
</evidence>
<organism evidence="1 2">
    <name type="scientific">Corchorus capsularis</name>
    <name type="common">Jute</name>
    <dbReference type="NCBI Taxonomy" id="210143"/>
    <lineage>
        <taxon>Eukaryota</taxon>
        <taxon>Viridiplantae</taxon>
        <taxon>Streptophyta</taxon>
        <taxon>Embryophyta</taxon>
        <taxon>Tracheophyta</taxon>
        <taxon>Spermatophyta</taxon>
        <taxon>Magnoliopsida</taxon>
        <taxon>eudicotyledons</taxon>
        <taxon>Gunneridae</taxon>
        <taxon>Pentapetalae</taxon>
        <taxon>rosids</taxon>
        <taxon>malvids</taxon>
        <taxon>Malvales</taxon>
        <taxon>Malvaceae</taxon>
        <taxon>Grewioideae</taxon>
        <taxon>Apeibeae</taxon>
        <taxon>Corchorus</taxon>
    </lineage>
</organism>
<sequence>MATTHMLEKSLTLRLHLTNAALADEIRWHRKLGLILLEPLG</sequence>
<evidence type="ECO:0000313" key="1">
    <source>
        <dbReference type="EMBL" id="OMO54226.1"/>
    </source>
</evidence>
<comment type="caution">
    <text evidence="1">The sequence shown here is derived from an EMBL/GenBank/DDBJ whole genome shotgun (WGS) entry which is preliminary data.</text>
</comment>
<dbReference type="AlphaFoldDB" id="A0A1R3G847"/>
<proteinExistence type="predicted"/>
<accession>A0A1R3G847</accession>
<dbReference type="Gramene" id="OMO54226">
    <property type="protein sequence ID" value="OMO54226"/>
    <property type="gene ID" value="CCACVL1_27962"/>
</dbReference>
<keyword evidence="2" id="KW-1185">Reference proteome</keyword>
<gene>
    <name evidence="1" type="ORF">CCACVL1_27962</name>
</gene>
<dbReference type="EMBL" id="AWWV01015007">
    <property type="protein sequence ID" value="OMO54226.1"/>
    <property type="molecule type" value="Genomic_DNA"/>
</dbReference>
<dbReference type="Proteomes" id="UP000188268">
    <property type="component" value="Unassembled WGS sequence"/>
</dbReference>
<reference evidence="1 2" key="1">
    <citation type="submission" date="2013-09" db="EMBL/GenBank/DDBJ databases">
        <title>Corchorus capsularis genome sequencing.</title>
        <authorList>
            <person name="Alam M."/>
            <person name="Haque M.S."/>
            <person name="Islam M.S."/>
            <person name="Emdad E.M."/>
            <person name="Islam M.M."/>
            <person name="Ahmed B."/>
            <person name="Halim A."/>
            <person name="Hossen Q.M.M."/>
            <person name="Hossain M.Z."/>
            <person name="Ahmed R."/>
            <person name="Khan M.M."/>
            <person name="Islam R."/>
            <person name="Rashid M.M."/>
            <person name="Khan S.A."/>
            <person name="Rahman M.S."/>
            <person name="Alam M."/>
        </authorList>
    </citation>
    <scope>NUCLEOTIDE SEQUENCE [LARGE SCALE GENOMIC DNA]</scope>
    <source>
        <strain evidence="2">cv. CVL-1</strain>
        <tissue evidence="1">Whole seedling</tissue>
    </source>
</reference>
<protein>
    <submittedName>
        <fullName evidence="1">Uncharacterized protein</fullName>
    </submittedName>
</protein>
<name>A0A1R3G847_COCAP</name>